<feature type="domain" description="Flagellar basal body rod protein N-terminal" evidence="7">
    <location>
        <begin position="26"/>
        <end position="40"/>
    </location>
</feature>
<dbReference type="PANTHER" id="PTHR30435">
    <property type="entry name" value="FLAGELLAR PROTEIN"/>
    <property type="match status" value="1"/>
</dbReference>
<name>A0A1M6KJS4_9FIRM</name>
<evidence type="ECO:0000256" key="3">
    <source>
        <dbReference type="ARBA" id="ARBA00014376"/>
    </source>
</evidence>
<dbReference type="EMBL" id="FRAI01000005">
    <property type="protein sequence ID" value="SHJ59196.1"/>
    <property type="molecule type" value="Genomic_DNA"/>
</dbReference>
<reference evidence="9" key="1">
    <citation type="submission" date="2016-11" db="EMBL/GenBank/DDBJ databases">
        <authorList>
            <person name="Varghese N."/>
            <person name="Submissions S."/>
        </authorList>
    </citation>
    <scope>NUCLEOTIDE SEQUENCE [LARGE SCALE GENOMIC DNA]</scope>
    <source>
        <strain evidence="9">DSM 14826</strain>
    </source>
</reference>
<evidence type="ECO:0000313" key="9">
    <source>
        <dbReference type="Proteomes" id="UP000243547"/>
    </source>
</evidence>
<sequence>MNGLFSSSIFKVLEKSIEGSTLRHQVLSNNIANIDTPGFKRSDVQFKSLLKQSLSNKGIKGNLTNPRHIPIGRKGLNDLYPKVYRDNSTTMRLDGNNVDIELEGAEMAKNTIYHSAMVQQLIKKFNTLQTVISEGRR</sequence>
<evidence type="ECO:0000256" key="4">
    <source>
        <dbReference type="ARBA" id="ARBA00023143"/>
    </source>
</evidence>
<dbReference type="PIRSF" id="PIRSF002889">
    <property type="entry name" value="Rod_FlgB"/>
    <property type="match status" value="1"/>
</dbReference>
<dbReference type="Pfam" id="PF00460">
    <property type="entry name" value="Flg_bb_rod"/>
    <property type="match status" value="1"/>
</dbReference>
<comment type="function">
    <text evidence="5 6">Structural component of flagellum, the bacterial motility apparatus. Part of the rod structure of flagellar basal body.</text>
</comment>
<dbReference type="Proteomes" id="UP000243547">
    <property type="component" value="Unassembled WGS sequence"/>
</dbReference>
<keyword evidence="8" id="KW-0966">Cell projection</keyword>
<dbReference type="OrthoDB" id="9792068at2"/>
<proteinExistence type="inferred from homology"/>
<organism evidence="8 9">
    <name type="scientific">Anaerobranca californiensis DSM 14826</name>
    <dbReference type="NCBI Taxonomy" id="1120989"/>
    <lineage>
        <taxon>Bacteria</taxon>
        <taxon>Bacillati</taxon>
        <taxon>Bacillota</taxon>
        <taxon>Clostridia</taxon>
        <taxon>Eubacteriales</taxon>
        <taxon>Proteinivoracaceae</taxon>
        <taxon>Anaerobranca</taxon>
    </lineage>
</organism>
<comment type="similarity">
    <text evidence="2 6">Belongs to the flagella basal body rod proteins family.</text>
</comment>
<dbReference type="AlphaFoldDB" id="A0A1M6KJS4"/>
<gene>
    <name evidence="8" type="ORF">SAMN02745227_00148</name>
</gene>
<dbReference type="InterPro" id="IPR001444">
    <property type="entry name" value="Flag_bb_rod_N"/>
</dbReference>
<evidence type="ECO:0000256" key="2">
    <source>
        <dbReference type="ARBA" id="ARBA00009677"/>
    </source>
</evidence>
<dbReference type="STRING" id="1120989.SAMN02745227_00148"/>
<keyword evidence="9" id="KW-1185">Reference proteome</keyword>
<evidence type="ECO:0000313" key="8">
    <source>
        <dbReference type="EMBL" id="SHJ59196.1"/>
    </source>
</evidence>
<accession>A0A1M6KJS4</accession>
<dbReference type="NCBIfam" id="TIGR01396">
    <property type="entry name" value="FlgB"/>
    <property type="match status" value="1"/>
</dbReference>
<comment type="subcellular location">
    <subcellularLocation>
        <location evidence="1 6">Bacterial flagellum basal body</location>
    </subcellularLocation>
</comment>
<dbReference type="GO" id="GO:0071978">
    <property type="term" value="P:bacterial-type flagellum-dependent swarming motility"/>
    <property type="evidence" value="ECO:0007669"/>
    <property type="project" value="TreeGrafter"/>
</dbReference>
<dbReference type="GO" id="GO:0030694">
    <property type="term" value="C:bacterial-type flagellum basal body, rod"/>
    <property type="evidence" value="ECO:0007669"/>
    <property type="project" value="InterPro"/>
</dbReference>
<protein>
    <recommendedName>
        <fullName evidence="3 6">Flagellar basal body rod protein FlgB</fullName>
    </recommendedName>
</protein>
<comment type="subunit">
    <text evidence="6">The basal body constitutes a major portion of the flagellar organelle and consists of a number of rings mounted on a central rod.</text>
</comment>
<dbReference type="InterPro" id="IPR006300">
    <property type="entry name" value="FlgB"/>
</dbReference>
<keyword evidence="8" id="KW-0282">Flagellum</keyword>
<dbReference type="RefSeq" id="WP_072905377.1">
    <property type="nucleotide sequence ID" value="NZ_FRAI01000005.1"/>
</dbReference>
<evidence type="ECO:0000256" key="5">
    <source>
        <dbReference type="ARBA" id="ARBA00024934"/>
    </source>
</evidence>
<evidence type="ECO:0000259" key="7">
    <source>
        <dbReference type="Pfam" id="PF00460"/>
    </source>
</evidence>
<dbReference type="PANTHER" id="PTHR30435:SF12">
    <property type="entry name" value="FLAGELLAR BASAL BODY ROD PROTEIN FLGB"/>
    <property type="match status" value="1"/>
</dbReference>
<evidence type="ECO:0000256" key="1">
    <source>
        <dbReference type="ARBA" id="ARBA00004117"/>
    </source>
</evidence>
<keyword evidence="8" id="KW-0969">Cilium</keyword>
<keyword evidence="4 6" id="KW-0975">Bacterial flagellum</keyword>
<evidence type="ECO:0000256" key="6">
    <source>
        <dbReference type="PIRNR" id="PIRNR002889"/>
    </source>
</evidence>